<feature type="transmembrane region" description="Helical" evidence="7">
    <location>
        <begin position="273"/>
        <end position="296"/>
    </location>
</feature>
<evidence type="ECO:0000256" key="3">
    <source>
        <dbReference type="ARBA" id="ARBA00022475"/>
    </source>
</evidence>
<dbReference type="Gene3D" id="1.20.1720.10">
    <property type="entry name" value="Multidrug resistance protein D"/>
    <property type="match status" value="1"/>
</dbReference>
<dbReference type="CDD" id="cd17321">
    <property type="entry name" value="MFS_MMR_MDR_like"/>
    <property type="match status" value="1"/>
</dbReference>
<feature type="transmembrane region" description="Helical" evidence="7">
    <location>
        <begin position="172"/>
        <end position="193"/>
    </location>
</feature>
<feature type="transmembrane region" description="Helical" evidence="7">
    <location>
        <begin position="409"/>
        <end position="428"/>
    </location>
</feature>
<dbReference type="EMBL" id="QTUJ01000001">
    <property type="protein sequence ID" value="REF73416.1"/>
    <property type="molecule type" value="Genomic_DNA"/>
</dbReference>
<dbReference type="PANTHER" id="PTHR42718:SF46">
    <property type="entry name" value="BLR6921 PROTEIN"/>
    <property type="match status" value="1"/>
</dbReference>
<dbReference type="RefSeq" id="WP_116221753.1">
    <property type="nucleotide sequence ID" value="NZ_CP038196.1"/>
</dbReference>
<evidence type="ECO:0000256" key="6">
    <source>
        <dbReference type="ARBA" id="ARBA00023136"/>
    </source>
</evidence>
<feature type="transmembrane region" description="Helical" evidence="7">
    <location>
        <begin position="302"/>
        <end position="325"/>
    </location>
</feature>
<dbReference type="InterPro" id="IPR011701">
    <property type="entry name" value="MFS"/>
</dbReference>
<name>A0A3D9XSU0_PARVE</name>
<evidence type="ECO:0000256" key="2">
    <source>
        <dbReference type="ARBA" id="ARBA00022448"/>
    </source>
</evidence>
<comment type="caution">
    <text evidence="9">The sequence shown here is derived from an EMBL/GenBank/DDBJ whole genome shotgun (WGS) entry which is preliminary data.</text>
</comment>
<dbReference type="NCBIfam" id="TIGR00711">
    <property type="entry name" value="efflux_EmrB"/>
    <property type="match status" value="1"/>
</dbReference>
<keyword evidence="3" id="KW-1003">Cell membrane</keyword>
<feature type="transmembrane region" description="Helical" evidence="7">
    <location>
        <begin position="365"/>
        <end position="388"/>
    </location>
</feature>
<dbReference type="Proteomes" id="UP000256941">
    <property type="component" value="Unassembled WGS sequence"/>
</dbReference>
<feature type="transmembrane region" description="Helical" evidence="7">
    <location>
        <begin position="55"/>
        <end position="73"/>
    </location>
</feature>
<reference evidence="9 10" key="1">
    <citation type="submission" date="2018-08" db="EMBL/GenBank/DDBJ databases">
        <title>Genomic Encyclopedia of Archaeal and Bacterial Type Strains, Phase II (KMG-II): from individual species to whole genera.</title>
        <authorList>
            <person name="Goeker M."/>
        </authorList>
    </citation>
    <scope>NUCLEOTIDE SEQUENCE [LARGE SCALE GENOMIC DNA]</scope>
    <source>
        <strain evidence="9 10">DSM 17099</strain>
    </source>
</reference>
<dbReference type="Gene3D" id="1.20.1250.20">
    <property type="entry name" value="MFS general substrate transporter like domains"/>
    <property type="match status" value="1"/>
</dbReference>
<sequence>MTAVGTPQNDRPDQNLGLSLTVIATAQLMLVLDDSIANIALPVIQNELGISAANLPWVINAYILAFGGLLLFGGRLGDLFGRRRLLQIGMAVFTLASLLAGLAQDGASLIAFRGLQGLGAALTAPNALALIATTFPEGQPRSKAMAVYGGMSALGIVAGLLLGGVLTSTLGWRWVFFINIPIGLAVLAGSRILAEADLHRGRLDLAGAATSIAGMSALVYAITRGGEHGWTDEITLAAFAVAAVMLPLFLILQSRGKSPLLPLHLFNDRNRTGSYLATALLAFGPMGAFYLLTLYMQHIESYSPIAAGLAWLPFAIGLVLGAGISSKLVLRLAPRQVAVPGMLIAGGALFWLSRIGDAFDYAGHFMPGAFLLGFGFAMGIVSLTLTAVKGVAAQETGIASALLNASQQIGVAFGLAVLSTVSVTATASRMPDALAGLYRGRNAGDQGLVEAANDALVHGYGLGLAAASAALIAAAVIAAVLVNARRGEVSAELV</sequence>
<evidence type="ECO:0000256" key="4">
    <source>
        <dbReference type="ARBA" id="ARBA00022692"/>
    </source>
</evidence>
<dbReference type="InterPro" id="IPR004638">
    <property type="entry name" value="EmrB-like"/>
</dbReference>
<evidence type="ECO:0000313" key="10">
    <source>
        <dbReference type="Proteomes" id="UP000256941"/>
    </source>
</evidence>
<protein>
    <submittedName>
        <fullName evidence="9">EmrB/QacA subfamily drug resistance transporter</fullName>
    </submittedName>
</protein>
<feature type="transmembrane region" description="Helical" evidence="7">
    <location>
        <begin position="337"/>
        <end position="353"/>
    </location>
</feature>
<keyword evidence="5 7" id="KW-1133">Transmembrane helix</keyword>
<dbReference type="SUPFAM" id="SSF103473">
    <property type="entry name" value="MFS general substrate transporter"/>
    <property type="match status" value="1"/>
</dbReference>
<evidence type="ECO:0000256" key="5">
    <source>
        <dbReference type="ARBA" id="ARBA00022989"/>
    </source>
</evidence>
<keyword evidence="6 7" id="KW-0472">Membrane</keyword>
<dbReference type="AlphaFoldDB" id="A0A3D9XSU0"/>
<dbReference type="PANTHER" id="PTHR42718">
    <property type="entry name" value="MAJOR FACILITATOR SUPERFAMILY MULTIDRUG TRANSPORTER MFSC"/>
    <property type="match status" value="1"/>
</dbReference>
<dbReference type="Pfam" id="PF07690">
    <property type="entry name" value="MFS_1"/>
    <property type="match status" value="1"/>
</dbReference>
<dbReference type="InterPro" id="IPR036259">
    <property type="entry name" value="MFS_trans_sf"/>
</dbReference>
<feature type="transmembrane region" description="Helical" evidence="7">
    <location>
        <begin position="460"/>
        <end position="482"/>
    </location>
</feature>
<dbReference type="InterPro" id="IPR020846">
    <property type="entry name" value="MFS_dom"/>
</dbReference>
<accession>A0A3D9XSU0</accession>
<feature type="transmembrane region" description="Helical" evidence="7">
    <location>
        <begin position="147"/>
        <end position="166"/>
    </location>
</feature>
<feature type="transmembrane region" description="Helical" evidence="7">
    <location>
        <begin position="234"/>
        <end position="252"/>
    </location>
</feature>
<evidence type="ECO:0000313" key="9">
    <source>
        <dbReference type="EMBL" id="REF73416.1"/>
    </source>
</evidence>
<gene>
    <name evidence="9" type="ORF">BDD41_1973</name>
</gene>
<keyword evidence="4 7" id="KW-0812">Transmembrane</keyword>
<feature type="transmembrane region" description="Helical" evidence="7">
    <location>
        <begin position="115"/>
        <end position="135"/>
    </location>
</feature>
<feature type="transmembrane region" description="Helical" evidence="7">
    <location>
        <begin position="205"/>
        <end position="222"/>
    </location>
</feature>
<dbReference type="GO" id="GO:0022857">
    <property type="term" value="F:transmembrane transporter activity"/>
    <property type="evidence" value="ECO:0007669"/>
    <property type="project" value="InterPro"/>
</dbReference>
<evidence type="ECO:0000256" key="1">
    <source>
        <dbReference type="ARBA" id="ARBA00004651"/>
    </source>
</evidence>
<evidence type="ECO:0000256" key="7">
    <source>
        <dbReference type="SAM" id="Phobius"/>
    </source>
</evidence>
<keyword evidence="2" id="KW-0813">Transport</keyword>
<feature type="transmembrane region" description="Helical" evidence="7">
    <location>
        <begin position="85"/>
        <end position="103"/>
    </location>
</feature>
<comment type="subcellular location">
    <subcellularLocation>
        <location evidence="1">Cell membrane</location>
        <topology evidence="1">Multi-pass membrane protein</topology>
    </subcellularLocation>
</comment>
<feature type="domain" description="Major facilitator superfamily (MFS) profile" evidence="8">
    <location>
        <begin position="19"/>
        <end position="486"/>
    </location>
</feature>
<organism evidence="9 10">
    <name type="scientific">Paracoccus versutus</name>
    <name type="common">Thiobacillus versutus</name>
    <dbReference type="NCBI Taxonomy" id="34007"/>
    <lineage>
        <taxon>Bacteria</taxon>
        <taxon>Pseudomonadati</taxon>
        <taxon>Pseudomonadota</taxon>
        <taxon>Alphaproteobacteria</taxon>
        <taxon>Rhodobacterales</taxon>
        <taxon>Paracoccaceae</taxon>
        <taxon>Paracoccus</taxon>
    </lineage>
</organism>
<dbReference type="PROSITE" id="PS50850">
    <property type="entry name" value="MFS"/>
    <property type="match status" value="1"/>
</dbReference>
<dbReference type="GO" id="GO:0005886">
    <property type="term" value="C:plasma membrane"/>
    <property type="evidence" value="ECO:0007669"/>
    <property type="project" value="UniProtKB-SubCell"/>
</dbReference>
<evidence type="ECO:0000259" key="8">
    <source>
        <dbReference type="PROSITE" id="PS50850"/>
    </source>
</evidence>
<proteinExistence type="predicted"/>